<gene>
    <name evidence="1" type="ORF">BN12_3170001</name>
</gene>
<proteinExistence type="predicted"/>
<dbReference type="GO" id="GO:0016787">
    <property type="term" value="F:hydrolase activity"/>
    <property type="evidence" value="ECO:0007669"/>
    <property type="project" value="UniProtKB-KW"/>
</dbReference>
<dbReference type="SUPFAM" id="SSF48208">
    <property type="entry name" value="Six-hairpin glycosidases"/>
    <property type="match status" value="1"/>
</dbReference>
<dbReference type="AlphaFoldDB" id="A0A077M0N8"/>
<keyword evidence="1" id="KW-0378">Hydrolase</keyword>
<dbReference type="InterPro" id="IPR008928">
    <property type="entry name" value="6-hairpin_glycosidase_sf"/>
</dbReference>
<accession>A0A077M0N8</accession>
<dbReference type="EMBL" id="CAJB01000243">
    <property type="protein sequence ID" value="CCH78657.1"/>
    <property type="molecule type" value="Genomic_DNA"/>
</dbReference>
<protein>
    <submittedName>
        <fullName evidence="1">Glycoside hydrolase 15-related</fullName>
    </submittedName>
</protein>
<sequence>MADFGPTFQRYGDVGGRDAAVAMLMPAFVGATPALGSGRGEAGANILASWTTYQENARRDGGGLAPGEWWYNHGESWTPETALVAYTAAESGRTATARHWMGWLDAHRAPWGSLPEKVLADGRPAGPAPLAWTAALVVLTASELDRHP</sequence>
<name>A0A077M0N8_9MICO</name>
<reference evidence="1 2" key="1">
    <citation type="journal article" date="2013" name="ISME J.">
        <title>A metabolic model for members of the genus Tetrasphaera involved in enhanced biological phosphorus removal.</title>
        <authorList>
            <person name="Kristiansen R."/>
            <person name="Nguyen H.T.T."/>
            <person name="Saunders A.M."/>
            <person name="Nielsen J.L."/>
            <person name="Wimmer R."/>
            <person name="Le V.Q."/>
            <person name="McIlroy S.J."/>
            <person name="Petrovski S."/>
            <person name="Seviour R.J."/>
            <person name="Calteau A."/>
            <person name="Nielsen K.L."/>
            <person name="Nielsen P.H."/>
        </authorList>
    </citation>
    <scope>NUCLEOTIDE SEQUENCE [LARGE SCALE GENOMIC DNA]</scope>
    <source>
        <strain evidence="1 2">T1-X7</strain>
    </source>
</reference>
<dbReference type="GO" id="GO:0005975">
    <property type="term" value="P:carbohydrate metabolic process"/>
    <property type="evidence" value="ECO:0007669"/>
    <property type="project" value="InterPro"/>
</dbReference>
<comment type="caution">
    <text evidence="1">The sequence shown here is derived from an EMBL/GenBank/DDBJ whole genome shotgun (WGS) entry which is preliminary data.</text>
</comment>
<keyword evidence="2" id="KW-1185">Reference proteome</keyword>
<dbReference type="InterPro" id="IPR012341">
    <property type="entry name" value="6hp_glycosidase-like_sf"/>
</dbReference>
<evidence type="ECO:0000313" key="1">
    <source>
        <dbReference type="EMBL" id="CCH78657.1"/>
    </source>
</evidence>
<dbReference type="OrthoDB" id="3806982at2"/>
<dbReference type="STRING" id="1194083.BN12_3170001"/>
<dbReference type="Proteomes" id="UP000035721">
    <property type="component" value="Unassembled WGS sequence"/>
</dbReference>
<evidence type="ECO:0000313" key="2">
    <source>
        <dbReference type="Proteomes" id="UP000035721"/>
    </source>
</evidence>
<dbReference type="Gene3D" id="1.50.10.10">
    <property type="match status" value="1"/>
</dbReference>
<organism evidence="1 2">
    <name type="scientific">Nostocoides japonicum T1-X7</name>
    <dbReference type="NCBI Taxonomy" id="1194083"/>
    <lineage>
        <taxon>Bacteria</taxon>
        <taxon>Bacillati</taxon>
        <taxon>Actinomycetota</taxon>
        <taxon>Actinomycetes</taxon>
        <taxon>Micrococcales</taxon>
        <taxon>Intrasporangiaceae</taxon>
        <taxon>Nostocoides</taxon>
    </lineage>
</organism>